<dbReference type="EC" id="2.1.2.9" evidence="1"/>
<dbReference type="PANTHER" id="PTHR11138:SF5">
    <property type="entry name" value="METHIONYL-TRNA FORMYLTRANSFERASE, MITOCHONDRIAL"/>
    <property type="match status" value="1"/>
</dbReference>
<sequence>MENAESIASIDVICRPPKATGRGLKKLRQVPILSAAKNLSLPVHEVDTFTEWTPPATHGRYINLVVAVSFGLLIPPRIINGAKYGGVNVHPSLLPAFRGAAPLHHTLLSGTEVTGVSLQTLHPTKFDHGVILAQTAPLRHGAQTVKELEKILSPEAAKLLLQGIRDRVFVNPPKEINDRNAPGEEKAILRAPKLSTVDRHIDWQSWTAERIVRTHRVIGPLWNYFSRADETSSKQTRMIWPSGFRESPECPEYIKALVPNAGHPIIVGLQSPTQDIYIKTCDGHMLQSDYAKVEGDITRSFVHAARRTRMIGPPTDLDESSQEFKLFDCSLS</sequence>
<dbReference type="EMBL" id="CAJPDS010000026">
    <property type="protein sequence ID" value="CAF9920514.1"/>
    <property type="molecule type" value="Genomic_DNA"/>
</dbReference>
<dbReference type="InterPro" id="IPR041711">
    <property type="entry name" value="Met-tRNA-FMT_N"/>
</dbReference>
<keyword evidence="4" id="KW-1185">Reference proteome</keyword>
<dbReference type="SUPFAM" id="SSF53328">
    <property type="entry name" value="Formyltransferase"/>
    <property type="match status" value="1"/>
</dbReference>
<dbReference type="AlphaFoldDB" id="A0A8H3INU6"/>
<evidence type="ECO:0000259" key="2">
    <source>
        <dbReference type="Pfam" id="PF00551"/>
    </source>
</evidence>
<organism evidence="3 4">
    <name type="scientific">Heterodermia speciosa</name>
    <dbReference type="NCBI Taxonomy" id="116794"/>
    <lineage>
        <taxon>Eukaryota</taxon>
        <taxon>Fungi</taxon>
        <taxon>Dikarya</taxon>
        <taxon>Ascomycota</taxon>
        <taxon>Pezizomycotina</taxon>
        <taxon>Lecanoromycetes</taxon>
        <taxon>OSLEUM clade</taxon>
        <taxon>Lecanoromycetidae</taxon>
        <taxon>Caliciales</taxon>
        <taxon>Physciaceae</taxon>
        <taxon>Heterodermia</taxon>
    </lineage>
</organism>
<dbReference type="Pfam" id="PF00551">
    <property type="entry name" value="Formyl_trans_N"/>
    <property type="match status" value="1"/>
</dbReference>
<dbReference type="PANTHER" id="PTHR11138">
    <property type="entry name" value="METHIONYL-TRNA FORMYLTRANSFERASE"/>
    <property type="match status" value="1"/>
</dbReference>
<gene>
    <name evidence="3" type="primary">FMT1</name>
    <name evidence="3" type="ORF">HETSPECPRED_004263</name>
</gene>
<dbReference type="OrthoDB" id="10268103at2759"/>
<comment type="caution">
    <text evidence="3">The sequence shown here is derived from an EMBL/GenBank/DDBJ whole genome shotgun (WGS) entry which is preliminary data.</text>
</comment>
<evidence type="ECO:0000256" key="1">
    <source>
        <dbReference type="ARBA" id="ARBA00012261"/>
    </source>
</evidence>
<dbReference type="Proteomes" id="UP000664521">
    <property type="component" value="Unassembled WGS sequence"/>
</dbReference>
<name>A0A8H3INU6_9LECA</name>
<accession>A0A8H3INU6</accession>
<dbReference type="InterPro" id="IPR002376">
    <property type="entry name" value="Formyl_transf_N"/>
</dbReference>
<dbReference type="Gene3D" id="3.40.50.12230">
    <property type="match status" value="1"/>
</dbReference>
<evidence type="ECO:0000313" key="3">
    <source>
        <dbReference type="EMBL" id="CAF9920514.1"/>
    </source>
</evidence>
<dbReference type="GO" id="GO:0005739">
    <property type="term" value="C:mitochondrion"/>
    <property type="evidence" value="ECO:0007669"/>
    <property type="project" value="TreeGrafter"/>
</dbReference>
<dbReference type="InterPro" id="IPR036477">
    <property type="entry name" value="Formyl_transf_N_sf"/>
</dbReference>
<proteinExistence type="predicted"/>
<dbReference type="CDD" id="cd08646">
    <property type="entry name" value="FMT_core_Met-tRNA-FMT_N"/>
    <property type="match status" value="1"/>
</dbReference>
<feature type="domain" description="Formyl transferase N-terminal" evidence="2">
    <location>
        <begin position="9"/>
        <end position="161"/>
    </location>
</feature>
<protein>
    <recommendedName>
        <fullName evidence="1">methionyl-tRNA formyltransferase</fullName>
        <ecNumber evidence="1">2.1.2.9</ecNumber>
    </recommendedName>
</protein>
<reference evidence="3" key="1">
    <citation type="submission" date="2021-03" db="EMBL/GenBank/DDBJ databases">
        <authorList>
            <person name="Tagirdzhanova G."/>
        </authorList>
    </citation>
    <scope>NUCLEOTIDE SEQUENCE</scope>
</reference>
<dbReference type="GO" id="GO:0004479">
    <property type="term" value="F:methionyl-tRNA formyltransferase activity"/>
    <property type="evidence" value="ECO:0007669"/>
    <property type="project" value="UniProtKB-EC"/>
</dbReference>
<evidence type="ECO:0000313" key="4">
    <source>
        <dbReference type="Proteomes" id="UP000664521"/>
    </source>
</evidence>